<comment type="caution">
    <text evidence="2">The sequence shown here is derived from an EMBL/GenBank/DDBJ whole genome shotgun (WGS) entry which is preliminary data.</text>
</comment>
<protein>
    <recommendedName>
        <fullName evidence="3">Branched-chain amino acid aminotransferase</fullName>
    </recommendedName>
</protein>
<dbReference type="GO" id="GO:0046394">
    <property type="term" value="P:carboxylic acid biosynthetic process"/>
    <property type="evidence" value="ECO:0007669"/>
    <property type="project" value="UniProtKB-ARBA"/>
</dbReference>
<dbReference type="PANTHER" id="PTHR42743">
    <property type="entry name" value="AMINO-ACID AMINOTRANSFERASE"/>
    <property type="match status" value="1"/>
</dbReference>
<dbReference type="PANTHER" id="PTHR42743:SF4">
    <property type="entry name" value="BRANCHED-CHAIN-AMINO-ACID AMINOTRANSFERASE-RELATED"/>
    <property type="match status" value="1"/>
</dbReference>
<dbReference type="EMBL" id="BARS01052930">
    <property type="protein sequence ID" value="GAG47097.1"/>
    <property type="molecule type" value="Genomic_DNA"/>
</dbReference>
<dbReference type="InterPro" id="IPR050571">
    <property type="entry name" value="Class-IV_PLP-Dep_Aminotrnsfr"/>
</dbReference>
<dbReference type="InterPro" id="IPR043131">
    <property type="entry name" value="BCAT-like_N"/>
</dbReference>
<evidence type="ECO:0008006" key="3">
    <source>
        <dbReference type="Google" id="ProtNLM"/>
    </source>
</evidence>
<name>X0YIX3_9ZZZZ</name>
<dbReference type="InterPro" id="IPR001544">
    <property type="entry name" value="Aminotrans_IV"/>
</dbReference>
<feature type="non-terminal residue" evidence="2">
    <location>
        <position position="216"/>
    </location>
</feature>
<evidence type="ECO:0000313" key="2">
    <source>
        <dbReference type="EMBL" id="GAG47097.1"/>
    </source>
</evidence>
<dbReference type="GO" id="GO:0003824">
    <property type="term" value="F:catalytic activity"/>
    <property type="evidence" value="ECO:0007669"/>
    <property type="project" value="InterPro"/>
</dbReference>
<dbReference type="InterPro" id="IPR036038">
    <property type="entry name" value="Aminotransferase-like"/>
</dbReference>
<dbReference type="AlphaFoldDB" id="X0YIX3"/>
<accession>X0YIX3</accession>
<dbReference type="InterPro" id="IPR043132">
    <property type="entry name" value="BCAT-like_C"/>
</dbReference>
<dbReference type="SUPFAM" id="SSF56752">
    <property type="entry name" value="D-aminoacid aminotransferase-like PLP-dependent enzymes"/>
    <property type="match status" value="1"/>
</dbReference>
<organism evidence="2">
    <name type="scientific">marine sediment metagenome</name>
    <dbReference type="NCBI Taxonomy" id="412755"/>
    <lineage>
        <taxon>unclassified sequences</taxon>
        <taxon>metagenomes</taxon>
        <taxon>ecological metagenomes</taxon>
    </lineage>
</organism>
<gene>
    <name evidence="2" type="ORF">S01H1_78628</name>
</gene>
<evidence type="ECO:0000256" key="1">
    <source>
        <dbReference type="ARBA" id="ARBA00009320"/>
    </source>
</evidence>
<dbReference type="Pfam" id="PF01063">
    <property type="entry name" value="Aminotran_4"/>
    <property type="match status" value="1"/>
</dbReference>
<proteinExistence type="inferred from homology"/>
<reference evidence="2" key="1">
    <citation type="journal article" date="2014" name="Front. Microbiol.">
        <title>High frequency of phylogenetically diverse reductive dehalogenase-homologous genes in deep subseafloor sedimentary metagenomes.</title>
        <authorList>
            <person name="Kawai M."/>
            <person name="Futagami T."/>
            <person name="Toyoda A."/>
            <person name="Takaki Y."/>
            <person name="Nishi S."/>
            <person name="Hori S."/>
            <person name="Arai W."/>
            <person name="Tsubouchi T."/>
            <person name="Morono Y."/>
            <person name="Uchiyama I."/>
            <person name="Ito T."/>
            <person name="Fujiyama A."/>
            <person name="Inagaki F."/>
            <person name="Takami H."/>
        </authorList>
    </citation>
    <scope>NUCLEOTIDE SEQUENCE</scope>
    <source>
        <strain evidence="2">Expedition CK06-06</strain>
    </source>
</reference>
<comment type="similarity">
    <text evidence="1">Belongs to the class-IV pyridoxal-phosphate-dependent aminotransferase family.</text>
</comment>
<dbReference type="Gene3D" id="3.20.10.10">
    <property type="entry name" value="D-amino Acid Aminotransferase, subunit A, domain 2"/>
    <property type="match status" value="1"/>
</dbReference>
<sequence length="216" mass="24782">MAIYSEEMATFIWRNGETMPWEEATIHVNSVGHASVAGIFEGIKAYWNETDEQLYVFRLQDHMKRFLNSIRMVRYGFVYSMDELCESVLELLRVNEYRRDVYIRPYIFQKGIVRELLQAVPGKETELIIDSWPFTSYRDPDHAIDVCVSSWMRIADNALPARLKCFSNYHNGRLAAMEANVSGYDWPILLDGQGKVTEGPGACLAIVRDGKVVTPS</sequence>
<dbReference type="Gene3D" id="3.30.470.10">
    <property type="match status" value="1"/>
</dbReference>